<evidence type="ECO:0000256" key="3">
    <source>
        <dbReference type="ARBA" id="ARBA00023274"/>
    </source>
</evidence>
<dbReference type="PANTHER" id="PTHR11661">
    <property type="entry name" value="60S RIBOSOMAL PROTEIN L12"/>
    <property type="match status" value="1"/>
</dbReference>
<dbReference type="InterPro" id="IPR020784">
    <property type="entry name" value="Ribosomal_uL11_N"/>
</dbReference>
<dbReference type="InterPro" id="IPR000911">
    <property type="entry name" value="Ribosomal_uL11"/>
</dbReference>
<evidence type="ECO:0000256" key="5">
    <source>
        <dbReference type="RuleBase" id="RU003978"/>
    </source>
</evidence>
<feature type="domain" description="Large ribosomal subunit protein uL11 C-terminal" evidence="6">
    <location>
        <begin position="72"/>
        <end position="142"/>
    </location>
</feature>
<evidence type="ECO:0000259" key="6">
    <source>
        <dbReference type="Pfam" id="PF00298"/>
    </source>
</evidence>
<sequence>MARALQANVRLLIGAGAAKPAPPVGPALGQQGVNIMAFCKEFNARTAELKPDVPVRVKLSVYTDKSFDIALRTPPTSYFLKSAARVEAGAREPGQSTVGVVSVKQVYEIARMKAHDPENKGVPLQDLCKAVVATAKSMGIAVKNFRPITGLQ</sequence>
<dbReference type="SUPFAM" id="SSF54747">
    <property type="entry name" value="Ribosomal L11/L12e N-terminal domain"/>
    <property type="match status" value="1"/>
</dbReference>
<dbReference type="GO" id="GO:0070180">
    <property type="term" value="F:large ribosomal subunit rRNA binding"/>
    <property type="evidence" value="ECO:0007669"/>
    <property type="project" value="TreeGrafter"/>
</dbReference>
<evidence type="ECO:0000256" key="1">
    <source>
        <dbReference type="ARBA" id="ARBA00010537"/>
    </source>
</evidence>
<organism evidence="8">
    <name type="scientific">Prasinoderma coloniale</name>
    <dbReference type="NCBI Taxonomy" id="156133"/>
    <lineage>
        <taxon>Eukaryota</taxon>
        <taxon>Viridiplantae</taxon>
        <taxon>Prasinodermophyta</taxon>
        <taxon>Prasinodermophyceae</taxon>
        <taxon>Prasinodermales</taxon>
        <taxon>Prasinodermaceae</taxon>
        <taxon>Prasinoderma</taxon>
    </lineage>
</organism>
<gene>
    <name evidence="8" type="ORF">PCOL08062_LOCUS11010</name>
</gene>
<protein>
    <recommendedName>
        <fullName evidence="4">Large ribosomal subunit protein uL11m</fullName>
    </recommendedName>
</protein>
<dbReference type="CDD" id="cd00349">
    <property type="entry name" value="Ribosomal_L11"/>
    <property type="match status" value="1"/>
</dbReference>
<dbReference type="GO" id="GO:0003735">
    <property type="term" value="F:structural constituent of ribosome"/>
    <property type="evidence" value="ECO:0007669"/>
    <property type="project" value="InterPro"/>
</dbReference>
<dbReference type="InterPro" id="IPR036769">
    <property type="entry name" value="Ribosomal_uL11_C_sf"/>
</dbReference>
<dbReference type="FunFam" id="3.30.1550.10:FF:000005">
    <property type="entry name" value="50S ribosomal protein L11"/>
    <property type="match status" value="1"/>
</dbReference>
<evidence type="ECO:0000256" key="2">
    <source>
        <dbReference type="ARBA" id="ARBA00022980"/>
    </source>
</evidence>
<evidence type="ECO:0000313" key="8">
    <source>
        <dbReference type="EMBL" id="CAD8249126.1"/>
    </source>
</evidence>
<dbReference type="SUPFAM" id="SSF46906">
    <property type="entry name" value="Ribosomal protein L11, C-terminal domain"/>
    <property type="match status" value="1"/>
</dbReference>
<dbReference type="PANTHER" id="PTHR11661:SF1">
    <property type="entry name" value="LARGE RIBOSOMAL SUBUNIT PROTEIN UL11M"/>
    <property type="match status" value="1"/>
</dbReference>
<keyword evidence="3 5" id="KW-0687">Ribonucleoprotein</keyword>
<reference evidence="8" key="1">
    <citation type="submission" date="2021-01" db="EMBL/GenBank/DDBJ databases">
        <authorList>
            <person name="Corre E."/>
            <person name="Pelletier E."/>
            <person name="Niang G."/>
            <person name="Scheremetjew M."/>
            <person name="Finn R."/>
            <person name="Kale V."/>
            <person name="Holt S."/>
            <person name="Cochrane G."/>
            <person name="Meng A."/>
            <person name="Brown T."/>
            <person name="Cohen L."/>
        </authorList>
    </citation>
    <scope>NUCLEOTIDE SEQUENCE</scope>
    <source>
        <strain evidence="8">CCMP1413</strain>
    </source>
</reference>
<dbReference type="InterPro" id="IPR020783">
    <property type="entry name" value="Ribosomal_uL11_C"/>
</dbReference>
<dbReference type="FunFam" id="1.10.10.250:FF:000003">
    <property type="entry name" value="Mitochondrial ribosomal protein L11"/>
    <property type="match status" value="1"/>
</dbReference>
<dbReference type="Gene3D" id="3.30.1550.10">
    <property type="entry name" value="Ribosomal protein L11/L12, N-terminal domain"/>
    <property type="match status" value="1"/>
</dbReference>
<dbReference type="NCBIfam" id="TIGR01632">
    <property type="entry name" value="L11_bact"/>
    <property type="match status" value="1"/>
</dbReference>
<keyword evidence="2 5" id="KW-0689">Ribosomal protein</keyword>
<feature type="domain" description="Large ribosomal subunit protein uL11 N-terminal" evidence="7">
    <location>
        <begin position="9"/>
        <end position="67"/>
    </location>
</feature>
<proteinExistence type="inferred from homology"/>
<dbReference type="GO" id="GO:0006412">
    <property type="term" value="P:translation"/>
    <property type="evidence" value="ECO:0007669"/>
    <property type="project" value="InterPro"/>
</dbReference>
<dbReference type="Pfam" id="PF03946">
    <property type="entry name" value="Ribosomal_L11_N"/>
    <property type="match status" value="1"/>
</dbReference>
<dbReference type="AlphaFoldDB" id="A0A7R9TYP8"/>
<comment type="similarity">
    <text evidence="1 5">Belongs to the universal ribosomal protein uL11 family.</text>
</comment>
<dbReference type="Gene3D" id="1.10.10.250">
    <property type="entry name" value="Ribosomal protein L11, C-terminal domain"/>
    <property type="match status" value="1"/>
</dbReference>
<name>A0A7R9TYP8_9VIRI</name>
<dbReference type="InterPro" id="IPR006519">
    <property type="entry name" value="Ribosomal_uL11_bac-typ"/>
</dbReference>
<evidence type="ECO:0000259" key="7">
    <source>
        <dbReference type="Pfam" id="PF03946"/>
    </source>
</evidence>
<evidence type="ECO:0000256" key="4">
    <source>
        <dbReference type="ARBA" id="ARBA00040104"/>
    </source>
</evidence>
<dbReference type="InterPro" id="IPR036796">
    <property type="entry name" value="Ribosomal_uL11_N_sf"/>
</dbReference>
<accession>A0A7R9TYP8</accession>
<dbReference type="GO" id="GO:0015934">
    <property type="term" value="C:large ribosomal subunit"/>
    <property type="evidence" value="ECO:0007669"/>
    <property type="project" value="TreeGrafter"/>
</dbReference>
<dbReference type="HAMAP" id="MF_00736">
    <property type="entry name" value="Ribosomal_uL11"/>
    <property type="match status" value="1"/>
</dbReference>
<dbReference type="Pfam" id="PF00298">
    <property type="entry name" value="Ribosomal_L11"/>
    <property type="match status" value="1"/>
</dbReference>
<dbReference type="SMART" id="SM00649">
    <property type="entry name" value="RL11"/>
    <property type="match status" value="1"/>
</dbReference>
<dbReference type="EMBL" id="HBDZ01014353">
    <property type="protein sequence ID" value="CAD8249126.1"/>
    <property type="molecule type" value="Transcribed_RNA"/>
</dbReference>